<keyword evidence="7" id="KW-1133">Transmembrane helix</keyword>
<dbReference type="Proteomes" id="UP000238479">
    <property type="component" value="Chromosome 7"/>
</dbReference>
<dbReference type="STRING" id="74649.A0A2P6P9G0"/>
<dbReference type="PRINTS" id="PR00019">
    <property type="entry name" value="LEURICHRPT"/>
</dbReference>
<dbReference type="PANTHER" id="PTHR48063">
    <property type="entry name" value="LRR RECEPTOR-LIKE KINASE"/>
    <property type="match status" value="1"/>
</dbReference>
<dbReference type="Pfam" id="PF13855">
    <property type="entry name" value="LRR_8"/>
    <property type="match status" value="1"/>
</dbReference>
<dbReference type="FunFam" id="3.80.10.10:FF:000111">
    <property type="entry name" value="LRR receptor-like serine/threonine-protein kinase ERECTA"/>
    <property type="match status" value="1"/>
</dbReference>
<dbReference type="SUPFAM" id="SSF52058">
    <property type="entry name" value="L domain-like"/>
    <property type="match status" value="1"/>
</dbReference>
<dbReference type="EMBL" id="PDCK01000045">
    <property type="protein sequence ID" value="PRQ18552.1"/>
    <property type="molecule type" value="Genomic_DNA"/>
</dbReference>
<dbReference type="GO" id="GO:0016020">
    <property type="term" value="C:membrane"/>
    <property type="evidence" value="ECO:0007669"/>
    <property type="project" value="UniProtKB-SubCell"/>
</dbReference>
<gene>
    <name evidence="11" type="ORF">RchiOBHm_Chr7g0207301</name>
</gene>
<evidence type="ECO:0000256" key="7">
    <source>
        <dbReference type="ARBA" id="ARBA00022989"/>
    </source>
</evidence>
<dbReference type="InterPro" id="IPR001611">
    <property type="entry name" value="Leu-rich_rpt"/>
</dbReference>
<evidence type="ECO:0000256" key="6">
    <source>
        <dbReference type="ARBA" id="ARBA00022737"/>
    </source>
</evidence>
<organism evidence="11 12">
    <name type="scientific">Rosa chinensis</name>
    <name type="common">China rose</name>
    <dbReference type="NCBI Taxonomy" id="74649"/>
    <lineage>
        <taxon>Eukaryota</taxon>
        <taxon>Viridiplantae</taxon>
        <taxon>Streptophyta</taxon>
        <taxon>Embryophyta</taxon>
        <taxon>Tracheophyta</taxon>
        <taxon>Spermatophyta</taxon>
        <taxon>Magnoliopsida</taxon>
        <taxon>eudicotyledons</taxon>
        <taxon>Gunneridae</taxon>
        <taxon>Pentapetalae</taxon>
        <taxon>rosids</taxon>
        <taxon>fabids</taxon>
        <taxon>Rosales</taxon>
        <taxon>Rosaceae</taxon>
        <taxon>Rosoideae</taxon>
        <taxon>Rosoideae incertae sedis</taxon>
        <taxon>Rosa</taxon>
    </lineage>
</organism>
<reference evidence="11 12" key="1">
    <citation type="journal article" date="2018" name="Nat. Genet.">
        <title>The Rosa genome provides new insights in the design of modern roses.</title>
        <authorList>
            <person name="Bendahmane M."/>
        </authorList>
    </citation>
    <scope>NUCLEOTIDE SEQUENCE [LARGE SCALE GENOMIC DNA]</scope>
    <source>
        <strain evidence="12">cv. Old Blush</strain>
    </source>
</reference>
<evidence type="ECO:0000256" key="4">
    <source>
        <dbReference type="ARBA" id="ARBA00022692"/>
    </source>
</evidence>
<evidence type="ECO:0000313" key="12">
    <source>
        <dbReference type="Proteomes" id="UP000238479"/>
    </source>
</evidence>
<keyword evidence="6" id="KW-0677">Repeat</keyword>
<sequence>MEGEVPSLENCTDLVVVDLGDNNLSRQIPTWMGQSLTKLEILRLWSNEFNGIIPFSLCTLAAIHVLDLSHNNISRGLLHCFNNISQRANDPSFIIIELMWKGIEIEFGKNVAGMRSIDMSNNCLVGEIPHSIASMTELISLNLSRNKLTGKLPENFGNMKMLESFDLSRNQISDKIPASFASLNFLSVLDLSHNNLSGRIPLGTQLQGFSASCCSIYESYCMSHSINVYIM</sequence>
<dbReference type="PANTHER" id="PTHR48063:SF98">
    <property type="entry name" value="LRR RECEPTOR-LIKE SERINE_THREONINE-PROTEIN KINASE FLS2"/>
    <property type="match status" value="1"/>
</dbReference>
<protein>
    <submittedName>
        <fullName evidence="11">Putative leucine-rich repeat domain, L domain-containing protein</fullName>
    </submittedName>
</protein>
<keyword evidence="9" id="KW-0675">Receptor</keyword>
<evidence type="ECO:0000256" key="9">
    <source>
        <dbReference type="ARBA" id="ARBA00023170"/>
    </source>
</evidence>
<comment type="similarity">
    <text evidence="2">Belongs to the RLP family.</text>
</comment>
<dbReference type="InterPro" id="IPR032675">
    <property type="entry name" value="LRR_dom_sf"/>
</dbReference>
<dbReference type="AlphaFoldDB" id="A0A2P6P9G0"/>
<keyword evidence="3" id="KW-0433">Leucine-rich repeat</keyword>
<evidence type="ECO:0000256" key="5">
    <source>
        <dbReference type="ARBA" id="ARBA00022729"/>
    </source>
</evidence>
<keyword evidence="5" id="KW-0732">Signal</keyword>
<comment type="subcellular location">
    <subcellularLocation>
        <location evidence="1">Membrane</location>
        <topology evidence="1">Single-pass type I membrane protein</topology>
    </subcellularLocation>
</comment>
<dbReference type="Gene3D" id="3.80.10.10">
    <property type="entry name" value="Ribonuclease Inhibitor"/>
    <property type="match status" value="1"/>
</dbReference>
<dbReference type="InterPro" id="IPR046956">
    <property type="entry name" value="RLP23-like"/>
</dbReference>
<dbReference type="Gramene" id="PRQ18552">
    <property type="protein sequence ID" value="PRQ18552"/>
    <property type="gene ID" value="RchiOBHm_Chr7g0207301"/>
</dbReference>
<dbReference type="OMA" id="CADQMCK"/>
<evidence type="ECO:0000256" key="2">
    <source>
        <dbReference type="ARBA" id="ARBA00009592"/>
    </source>
</evidence>
<evidence type="ECO:0000256" key="3">
    <source>
        <dbReference type="ARBA" id="ARBA00022614"/>
    </source>
</evidence>
<evidence type="ECO:0000256" key="1">
    <source>
        <dbReference type="ARBA" id="ARBA00004479"/>
    </source>
</evidence>
<accession>A0A2P6P9G0</accession>
<keyword evidence="12" id="KW-1185">Reference proteome</keyword>
<proteinExistence type="inferred from homology"/>
<evidence type="ECO:0000256" key="10">
    <source>
        <dbReference type="ARBA" id="ARBA00023180"/>
    </source>
</evidence>
<comment type="caution">
    <text evidence="11">The sequence shown here is derived from an EMBL/GenBank/DDBJ whole genome shotgun (WGS) entry which is preliminary data.</text>
</comment>
<keyword evidence="10" id="KW-0325">Glycoprotein</keyword>
<keyword evidence="8" id="KW-0472">Membrane</keyword>
<keyword evidence="4" id="KW-0812">Transmembrane</keyword>
<name>A0A2P6P9G0_ROSCH</name>
<evidence type="ECO:0000313" key="11">
    <source>
        <dbReference type="EMBL" id="PRQ18552.1"/>
    </source>
</evidence>
<dbReference type="Pfam" id="PF00560">
    <property type="entry name" value="LRR_1"/>
    <property type="match status" value="3"/>
</dbReference>
<evidence type="ECO:0000256" key="8">
    <source>
        <dbReference type="ARBA" id="ARBA00023136"/>
    </source>
</evidence>